<dbReference type="InterPro" id="IPR029069">
    <property type="entry name" value="HotDog_dom_sf"/>
</dbReference>
<sequence length="140" mass="15624">MDKDIQVGYSFEKVCKFTGSELREMARACGDMNFIHHDLEAAKRTRFKNLIGSGSAITGYFSALIPTHFTTIAPILGLEMTQKFLAPIFPDTTLSMKWQVNNIHTKSNNDLIVELYGSITDENEVICISSTASILLVDKM</sequence>
<proteinExistence type="predicted"/>
<dbReference type="PANTHER" id="PTHR43437:SF3">
    <property type="entry name" value="HYDROXYACYL-THIOESTER DEHYDRATASE TYPE 2, MITOCHONDRIAL"/>
    <property type="match status" value="1"/>
</dbReference>
<comment type="caution">
    <text evidence="2">The sequence shown here is derived from an EMBL/GenBank/DDBJ whole genome shotgun (WGS) entry which is preliminary data.</text>
</comment>
<organism evidence="2 3">
    <name type="scientific">Paraglaciecola chathamensis</name>
    <dbReference type="NCBI Taxonomy" id="368405"/>
    <lineage>
        <taxon>Bacteria</taxon>
        <taxon>Pseudomonadati</taxon>
        <taxon>Pseudomonadota</taxon>
        <taxon>Gammaproteobacteria</taxon>
        <taxon>Alteromonadales</taxon>
        <taxon>Alteromonadaceae</taxon>
        <taxon>Paraglaciecola</taxon>
    </lineage>
</organism>
<dbReference type="Gene3D" id="3.10.129.10">
    <property type="entry name" value="Hotdog Thioesterase"/>
    <property type="match status" value="1"/>
</dbReference>
<dbReference type="GO" id="GO:0019171">
    <property type="term" value="F:(3R)-hydroxyacyl-[acyl-carrier-protein] dehydratase activity"/>
    <property type="evidence" value="ECO:0007669"/>
    <property type="project" value="TreeGrafter"/>
</dbReference>
<protein>
    <recommendedName>
        <fullName evidence="1">MaoC-like domain-containing protein</fullName>
    </recommendedName>
</protein>
<gene>
    <name evidence="2" type="ORF">GCM10011274_45640</name>
</gene>
<dbReference type="PANTHER" id="PTHR43437">
    <property type="entry name" value="HYDROXYACYL-THIOESTER DEHYDRATASE TYPE 2, MITOCHONDRIAL-RELATED"/>
    <property type="match status" value="1"/>
</dbReference>
<accession>A0A8H9IHE1</accession>
<dbReference type="InterPro" id="IPR002539">
    <property type="entry name" value="MaoC-like_dom"/>
</dbReference>
<evidence type="ECO:0000313" key="3">
    <source>
        <dbReference type="Proteomes" id="UP000622604"/>
    </source>
</evidence>
<evidence type="ECO:0000259" key="1">
    <source>
        <dbReference type="Pfam" id="PF01575"/>
    </source>
</evidence>
<reference evidence="2" key="1">
    <citation type="journal article" date="2014" name="Int. J. Syst. Evol. Microbiol.">
        <title>Complete genome sequence of Corynebacterium casei LMG S-19264T (=DSM 44701T), isolated from a smear-ripened cheese.</title>
        <authorList>
            <consortium name="US DOE Joint Genome Institute (JGI-PGF)"/>
            <person name="Walter F."/>
            <person name="Albersmeier A."/>
            <person name="Kalinowski J."/>
            <person name="Ruckert C."/>
        </authorList>
    </citation>
    <scope>NUCLEOTIDE SEQUENCE</scope>
    <source>
        <strain evidence="2">KCTC 32337</strain>
    </source>
</reference>
<reference evidence="2" key="2">
    <citation type="submission" date="2020-09" db="EMBL/GenBank/DDBJ databases">
        <authorList>
            <person name="Sun Q."/>
            <person name="Kim S."/>
        </authorList>
    </citation>
    <scope>NUCLEOTIDE SEQUENCE</scope>
    <source>
        <strain evidence="2">KCTC 32337</strain>
    </source>
</reference>
<dbReference type="GO" id="GO:0006633">
    <property type="term" value="P:fatty acid biosynthetic process"/>
    <property type="evidence" value="ECO:0007669"/>
    <property type="project" value="TreeGrafter"/>
</dbReference>
<dbReference type="SUPFAM" id="SSF54637">
    <property type="entry name" value="Thioesterase/thiol ester dehydrase-isomerase"/>
    <property type="match status" value="1"/>
</dbReference>
<dbReference type="InterPro" id="IPR050965">
    <property type="entry name" value="UPF0336/Enoyl-CoA_hydratase"/>
</dbReference>
<dbReference type="EMBL" id="BMZC01000022">
    <property type="protein sequence ID" value="GGZ82800.1"/>
    <property type="molecule type" value="Genomic_DNA"/>
</dbReference>
<evidence type="ECO:0000313" key="2">
    <source>
        <dbReference type="EMBL" id="GGZ82800.1"/>
    </source>
</evidence>
<dbReference type="AlphaFoldDB" id="A0A8H9IHE1"/>
<dbReference type="RefSeq" id="WP_013755165.1">
    <property type="nucleotide sequence ID" value="NZ_BMZC01000022.1"/>
</dbReference>
<dbReference type="Proteomes" id="UP000622604">
    <property type="component" value="Unassembled WGS sequence"/>
</dbReference>
<dbReference type="Pfam" id="PF01575">
    <property type="entry name" value="MaoC_dehydratas"/>
    <property type="match status" value="1"/>
</dbReference>
<feature type="domain" description="MaoC-like" evidence="1">
    <location>
        <begin position="9"/>
        <end position="107"/>
    </location>
</feature>
<name>A0A8H9IHE1_9ALTE</name>